<feature type="compositionally biased region" description="Low complexity" evidence="1">
    <location>
        <begin position="178"/>
        <end position="206"/>
    </location>
</feature>
<accession>A0A5C5G1K7</accession>
<feature type="region of interest" description="Disordered" evidence="1">
    <location>
        <begin position="709"/>
        <end position="733"/>
    </location>
</feature>
<feature type="region of interest" description="Disordered" evidence="1">
    <location>
        <begin position="814"/>
        <end position="847"/>
    </location>
</feature>
<feature type="compositionally biased region" description="Pro residues" evidence="1">
    <location>
        <begin position="718"/>
        <end position="727"/>
    </location>
</feature>
<dbReference type="STRING" id="5288.A0A5C5G1K7"/>
<dbReference type="Proteomes" id="UP000311382">
    <property type="component" value="Unassembled WGS sequence"/>
</dbReference>
<evidence type="ECO:0000313" key="2">
    <source>
        <dbReference type="EMBL" id="TNY22456.1"/>
    </source>
</evidence>
<feature type="compositionally biased region" description="Acidic residues" evidence="1">
    <location>
        <begin position="819"/>
        <end position="832"/>
    </location>
</feature>
<reference evidence="2 3" key="1">
    <citation type="submission" date="2019-03" db="EMBL/GenBank/DDBJ databases">
        <title>Rhodosporidium diobovatum UCD-FST 08-225 genome sequencing, assembly, and annotation.</title>
        <authorList>
            <person name="Fakankun I.U."/>
            <person name="Fristensky B."/>
            <person name="Levin D.B."/>
        </authorList>
    </citation>
    <scope>NUCLEOTIDE SEQUENCE [LARGE SCALE GENOMIC DNA]</scope>
    <source>
        <strain evidence="2 3">UCD-FST 08-225</strain>
    </source>
</reference>
<gene>
    <name evidence="2" type="ORF">DMC30DRAFT_415119</name>
</gene>
<feature type="compositionally biased region" description="Low complexity" evidence="1">
    <location>
        <begin position="151"/>
        <end position="163"/>
    </location>
</feature>
<evidence type="ECO:0000313" key="3">
    <source>
        <dbReference type="Proteomes" id="UP000311382"/>
    </source>
</evidence>
<feature type="compositionally biased region" description="Low complexity" evidence="1">
    <location>
        <begin position="71"/>
        <end position="124"/>
    </location>
</feature>
<comment type="caution">
    <text evidence="2">The sequence shown here is derived from an EMBL/GenBank/DDBJ whole genome shotgun (WGS) entry which is preliminary data.</text>
</comment>
<proteinExistence type="predicted"/>
<feature type="compositionally biased region" description="Low complexity" evidence="1">
    <location>
        <begin position="9"/>
        <end position="24"/>
    </location>
</feature>
<feature type="region of interest" description="Disordered" evidence="1">
    <location>
        <begin position="1"/>
        <end position="240"/>
    </location>
</feature>
<dbReference type="EMBL" id="SOZI01000025">
    <property type="protein sequence ID" value="TNY22456.1"/>
    <property type="molecule type" value="Genomic_DNA"/>
</dbReference>
<dbReference type="OrthoDB" id="1734943at2759"/>
<name>A0A5C5G1K7_9BASI</name>
<organism evidence="2 3">
    <name type="scientific">Rhodotorula diobovata</name>
    <dbReference type="NCBI Taxonomy" id="5288"/>
    <lineage>
        <taxon>Eukaryota</taxon>
        <taxon>Fungi</taxon>
        <taxon>Dikarya</taxon>
        <taxon>Basidiomycota</taxon>
        <taxon>Pucciniomycotina</taxon>
        <taxon>Microbotryomycetes</taxon>
        <taxon>Sporidiobolales</taxon>
        <taxon>Sporidiobolaceae</taxon>
        <taxon>Rhodotorula</taxon>
    </lineage>
</organism>
<sequence length="1036" mass="102852">MLQLKTKTLSLPHLSLSRNSSPSRSHPPTPTTGDSDPVLVDRSTSSSPKNLAVDSAAAEGTAPPPPKPSRRSSIGASLSALTSRSSSPAAGAPASAAPLKSPSLPANLALTPAAGSTPASAPASPGGGSGGSTRPTRSVSDDKSGLRPLRSSRSTTTSASSSSKKQRSKSSDRAIEVAALSAAASSASTTTTTGPPAPAPAVAAAAKTKKPGLMASFGRGRGLALGSSQSQPGTSRATATAVRANSLGPDFALGAGAAAAPGAAAAGTRSPVLGVHALGAGGTPATHSGAATPSAGMNGHGHGHAHAHGSKGQSVQLHQLAESYVGKVGLRLGEAVNKVFLPVPTGPGGIVDKAADKAEAPFGGHAVVCKGRAAPRLARAKEVGELITAELQAASHDPYLLRTLLRSSVLKALSLFLTRLSALLLVASPTDPALAPSLFAAPRTLKDADSLSIPLRFNLQIVRCAYEVKHALRLVADPSAGFPHFVDETLKPWRVKLAELINRVMGPFVQSARLAVGDLCARARLEGAVGAPGESPSSSAAAAAAASSLGLHGLAHPIVPPAAPASVKSSATSQLRSLSLGRSAPHLLAITTPVPPTSGSAGNGGVLSSAAAAAAQAAATAGPPWLRDLSALLDAVVRVVTRLEGGTDADKWVVSVATAASWKAMLHLSARAVVGAETGAKASAASAAAVGGEKGAAHPGQAPLRRGLLGGVGIKKTPSPPQSPPLPAVDVGGASMPHVAGPASAVRVPSAADIAFVRLLSDLELLEARLKAFLVAGLSTPATVLAPSSTSAAPAPSACPAASTPTGCGLCRTGRTFDDESSDSSSDDDDGEGPAGVARRPDPSRESRLALSAMREAMQALSAMVVVVRASKDLGVLRRAIEGPGGGAAPAPADAKAPLTPSALFALQAAPPAAPAPVSAPATAPTSPTAPLSAQCPTLSSALVTLPPLLLLHLVAARVAPSSTLRLPHELWALRGGWDEYAAELRGFAAAEEWELEVAAELAAEAERVLSGGAASAEVEALEALRAAARRTAQGA</sequence>
<dbReference type="AlphaFoldDB" id="A0A5C5G1K7"/>
<evidence type="ECO:0000256" key="1">
    <source>
        <dbReference type="SAM" id="MobiDB-lite"/>
    </source>
</evidence>
<protein>
    <submittedName>
        <fullName evidence="2">Uncharacterized protein</fullName>
    </submittedName>
</protein>
<keyword evidence="3" id="KW-1185">Reference proteome</keyword>
<feature type="compositionally biased region" description="Polar residues" evidence="1">
    <location>
        <begin position="226"/>
        <end position="238"/>
    </location>
</feature>